<dbReference type="Pfam" id="PF04542">
    <property type="entry name" value="Sigma70_r2"/>
    <property type="match status" value="1"/>
</dbReference>
<accession>A0A1I3ZKU4</accession>
<dbReference type="GO" id="GO:0006352">
    <property type="term" value="P:DNA-templated transcription initiation"/>
    <property type="evidence" value="ECO:0007669"/>
    <property type="project" value="InterPro"/>
</dbReference>
<dbReference type="InterPro" id="IPR013325">
    <property type="entry name" value="RNA_pol_sigma_r2"/>
</dbReference>
<gene>
    <name evidence="7" type="ORF">SAMN04488079_11141</name>
</gene>
<evidence type="ECO:0000313" key="8">
    <source>
        <dbReference type="Proteomes" id="UP000198924"/>
    </source>
</evidence>
<evidence type="ECO:0000256" key="1">
    <source>
        <dbReference type="ARBA" id="ARBA00010641"/>
    </source>
</evidence>
<name>A0A1I3ZKU4_9GAMM</name>
<dbReference type="Gene3D" id="1.10.10.10">
    <property type="entry name" value="Winged helix-like DNA-binding domain superfamily/Winged helix DNA-binding domain"/>
    <property type="match status" value="1"/>
</dbReference>
<dbReference type="GO" id="GO:0016987">
    <property type="term" value="F:sigma factor activity"/>
    <property type="evidence" value="ECO:0007669"/>
    <property type="project" value="UniProtKB-KW"/>
</dbReference>
<reference evidence="8" key="1">
    <citation type="submission" date="2016-10" db="EMBL/GenBank/DDBJ databases">
        <authorList>
            <person name="Varghese N."/>
            <person name="Submissions S."/>
        </authorList>
    </citation>
    <scope>NUCLEOTIDE SEQUENCE [LARGE SCALE GENOMIC DNA]</scope>
    <source>
        <strain evidence="8">DSM 11578</strain>
    </source>
</reference>
<comment type="similarity">
    <text evidence="1">Belongs to the sigma-70 factor family. ECF subfamily.</text>
</comment>
<feature type="domain" description="RNA polymerase sigma-70 region 2" evidence="5">
    <location>
        <begin position="31"/>
        <end position="96"/>
    </location>
</feature>
<dbReference type="STRING" id="45496.SAMN04488079_11141"/>
<organism evidence="7 8">
    <name type="scientific">Methylophaga sulfidovorans</name>
    <dbReference type="NCBI Taxonomy" id="45496"/>
    <lineage>
        <taxon>Bacteria</taxon>
        <taxon>Pseudomonadati</taxon>
        <taxon>Pseudomonadota</taxon>
        <taxon>Gammaproteobacteria</taxon>
        <taxon>Thiotrichales</taxon>
        <taxon>Piscirickettsiaceae</taxon>
        <taxon>Methylophaga</taxon>
    </lineage>
</organism>
<dbReference type="EMBL" id="FOSH01000011">
    <property type="protein sequence ID" value="SFK44246.1"/>
    <property type="molecule type" value="Genomic_DNA"/>
</dbReference>
<evidence type="ECO:0000256" key="2">
    <source>
        <dbReference type="ARBA" id="ARBA00023015"/>
    </source>
</evidence>
<dbReference type="InterPro" id="IPR013324">
    <property type="entry name" value="RNA_pol_sigma_r3/r4-like"/>
</dbReference>
<feature type="domain" description="RNA polymerase sigma factor 70 region 4 type 2" evidence="6">
    <location>
        <begin position="143"/>
        <end position="193"/>
    </location>
</feature>
<dbReference type="GO" id="GO:0003677">
    <property type="term" value="F:DNA binding"/>
    <property type="evidence" value="ECO:0007669"/>
    <property type="project" value="InterPro"/>
</dbReference>
<dbReference type="SUPFAM" id="SSF88946">
    <property type="entry name" value="Sigma2 domain of RNA polymerase sigma factors"/>
    <property type="match status" value="1"/>
</dbReference>
<sequence length="203" mass="23332">MKKNVKLSSADEHNLIRQLINGDAKAFDYVVSQYHGLMLTVARAIVGEAFADEIVQDAWLSAIKALPNFEGRSSLKTWLLQITSNGAKTRFKREQRQVSLDDGWESVPHDKFDERGHRLDNILPWDEETPDALLENEQLRIVIETSFRKLPANQRAMLTMYDMEGLEMSEICNILDISSSNARVLLHRARTTLHHKIEEYRGQ</sequence>
<protein>
    <submittedName>
        <fullName evidence="7">RNA polymerase sigma-70 factor, ECF subfamily</fullName>
    </submittedName>
</protein>
<dbReference type="NCBIfam" id="TIGR02937">
    <property type="entry name" value="sigma70-ECF"/>
    <property type="match status" value="1"/>
</dbReference>
<dbReference type="InterPro" id="IPR014284">
    <property type="entry name" value="RNA_pol_sigma-70_dom"/>
</dbReference>
<keyword evidence="3" id="KW-0731">Sigma factor</keyword>
<evidence type="ECO:0000259" key="6">
    <source>
        <dbReference type="Pfam" id="PF08281"/>
    </source>
</evidence>
<dbReference type="Pfam" id="PF08281">
    <property type="entry name" value="Sigma70_r4_2"/>
    <property type="match status" value="1"/>
</dbReference>
<dbReference type="PANTHER" id="PTHR43133">
    <property type="entry name" value="RNA POLYMERASE ECF-TYPE SIGMA FACTO"/>
    <property type="match status" value="1"/>
</dbReference>
<dbReference type="AlphaFoldDB" id="A0A1I3ZKU4"/>
<dbReference type="InterPro" id="IPR007627">
    <property type="entry name" value="RNA_pol_sigma70_r2"/>
</dbReference>
<evidence type="ECO:0000259" key="5">
    <source>
        <dbReference type="Pfam" id="PF04542"/>
    </source>
</evidence>
<dbReference type="Gene3D" id="1.10.1740.10">
    <property type="match status" value="1"/>
</dbReference>
<evidence type="ECO:0000256" key="3">
    <source>
        <dbReference type="ARBA" id="ARBA00023082"/>
    </source>
</evidence>
<dbReference type="PANTHER" id="PTHR43133:SF53">
    <property type="entry name" value="ECF RNA POLYMERASE SIGMA-E FACTOR"/>
    <property type="match status" value="1"/>
</dbReference>
<dbReference type="SUPFAM" id="SSF88659">
    <property type="entry name" value="Sigma3 and sigma4 domains of RNA polymerase sigma factors"/>
    <property type="match status" value="1"/>
</dbReference>
<dbReference type="Proteomes" id="UP000198924">
    <property type="component" value="Unassembled WGS sequence"/>
</dbReference>
<dbReference type="InterPro" id="IPR013249">
    <property type="entry name" value="RNA_pol_sigma70_r4_t2"/>
</dbReference>
<dbReference type="InterPro" id="IPR036388">
    <property type="entry name" value="WH-like_DNA-bd_sf"/>
</dbReference>
<dbReference type="InterPro" id="IPR039425">
    <property type="entry name" value="RNA_pol_sigma-70-like"/>
</dbReference>
<keyword evidence="4" id="KW-0804">Transcription</keyword>
<dbReference type="RefSeq" id="WP_091714220.1">
    <property type="nucleotide sequence ID" value="NZ_FOSH01000011.1"/>
</dbReference>
<evidence type="ECO:0000313" key="7">
    <source>
        <dbReference type="EMBL" id="SFK44246.1"/>
    </source>
</evidence>
<keyword evidence="8" id="KW-1185">Reference proteome</keyword>
<evidence type="ECO:0000256" key="4">
    <source>
        <dbReference type="ARBA" id="ARBA00023163"/>
    </source>
</evidence>
<proteinExistence type="inferred from homology"/>
<dbReference type="OrthoDB" id="9780326at2"/>
<dbReference type="CDD" id="cd06171">
    <property type="entry name" value="Sigma70_r4"/>
    <property type="match status" value="1"/>
</dbReference>
<keyword evidence="2" id="KW-0805">Transcription regulation</keyword>